<organism evidence="2 3">
    <name type="scientific">Marmota monax</name>
    <name type="common">Woodchuck</name>
    <dbReference type="NCBI Taxonomy" id="9995"/>
    <lineage>
        <taxon>Eukaryota</taxon>
        <taxon>Metazoa</taxon>
        <taxon>Chordata</taxon>
        <taxon>Craniata</taxon>
        <taxon>Vertebrata</taxon>
        <taxon>Euteleostomi</taxon>
        <taxon>Mammalia</taxon>
        <taxon>Eutheria</taxon>
        <taxon>Euarchontoglires</taxon>
        <taxon>Glires</taxon>
        <taxon>Rodentia</taxon>
        <taxon>Sciuromorpha</taxon>
        <taxon>Sciuridae</taxon>
        <taxon>Xerinae</taxon>
        <taxon>Marmotini</taxon>
        <taxon>Marmota</taxon>
    </lineage>
</organism>
<evidence type="ECO:0000313" key="3">
    <source>
        <dbReference type="Proteomes" id="UP000662637"/>
    </source>
</evidence>
<evidence type="ECO:0000256" key="1">
    <source>
        <dbReference type="SAM" id="MobiDB-lite"/>
    </source>
</evidence>
<dbReference type="Proteomes" id="UP000662637">
    <property type="component" value="Unassembled WGS sequence"/>
</dbReference>
<dbReference type="EMBL" id="WJEC01002461">
    <property type="protein sequence ID" value="KAF7476437.1"/>
    <property type="molecule type" value="Genomic_DNA"/>
</dbReference>
<feature type="region of interest" description="Disordered" evidence="1">
    <location>
        <begin position="109"/>
        <end position="129"/>
    </location>
</feature>
<feature type="compositionally biased region" description="Polar residues" evidence="1">
    <location>
        <begin position="109"/>
        <end position="120"/>
    </location>
</feature>
<sequence>MDDRCYPVIFPDERNFCPFTSDSLAAIEKRIAAQKEKKKSKDKTVAEPQLRPQLDLKASRKLPKLYGNIPRDLIAKPLEDLDPMFIICTVIVNCGLMAAVGFKENNCTDIKENNSTGNKENSTETDVSE</sequence>
<accession>A0A834QG47</accession>
<reference evidence="2" key="1">
    <citation type="submission" date="2020-08" db="EMBL/GenBank/DDBJ databases">
        <authorList>
            <person name="Shumante A."/>
            <person name="Zimin A.V."/>
            <person name="Puiu D."/>
            <person name="Salzberg S.L."/>
        </authorList>
    </citation>
    <scope>NUCLEOTIDE SEQUENCE</scope>
    <source>
        <strain evidence="2">WC2-LM</strain>
        <tissue evidence="2">Liver</tissue>
    </source>
</reference>
<comment type="caution">
    <text evidence="2">The sequence shown here is derived from an EMBL/GenBank/DDBJ whole genome shotgun (WGS) entry which is preliminary data.</text>
</comment>
<proteinExistence type="predicted"/>
<gene>
    <name evidence="2" type="ORF">GHT09_012406</name>
</gene>
<name>A0A834QG47_MARMO</name>
<evidence type="ECO:0000313" key="2">
    <source>
        <dbReference type="EMBL" id="KAF7476437.1"/>
    </source>
</evidence>
<dbReference type="AlphaFoldDB" id="A0A834QG47"/>
<protein>
    <submittedName>
        <fullName evidence="2">Uncharacterized protein</fullName>
    </submittedName>
</protein>